<evidence type="ECO:0000256" key="6">
    <source>
        <dbReference type="PROSITE-ProRule" id="PRU00094"/>
    </source>
</evidence>
<dbReference type="FunFam" id="3.30.50.10:FF:000007">
    <property type="entry name" value="Nitrogen regulatory AreA, N-terminal"/>
    <property type="match status" value="1"/>
</dbReference>
<dbReference type="Proteomes" id="UP000646827">
    <property type="component" value="Unassembled WGS sequence"/>
</dbReference>
<dbReference type="SMART" id="SM00401">
    <property type="entry name" value="ZnF_GATA"/>
    <property type="match status" value="1"/>
</dbReference>
<dbReference type="OrthoDB" id="515401at2759"/>
<dbReference type="PROSITE" id="PS00344">
    <property type="entry name" value="GATA_ZN_FINGER_1"/>
    <property type="match status" value="1"/>
</dbReference>
<dbReference type="PANTHER" id="PTHR10071">
    <property type="entry name" value="TRANSCRIPTION FACTOR GATA FAMILY MEMBER"/>
    <property type="match status" value="1"/>
</dbReference>
<keyword evidence="3 6" id="KW-0863">Zinc-finger</keyword>
<sequence>MNESIFNIPNYYDPSLIDEIIQRQAPSSSSSFTTNDPTLTSFSSTSGSSLFINPPLLLSCNDRPYYSFLGGNDIFNPCDFLSDETNVTTVTSNNLAPTVPEQHLLHQYQDQSNFSELGITGIPLPADQFDIIGISNSNNNSVRSNSVASEIPTIPDEENTHHQLYYDDQNYIVIPTVEKYKEKEPTETGVSQQQQQQQQDHQSDYATTSNVTRRVISQENYSQTSQKEDAYEYEYDEGDDVDTYSHIDDIEDNDDSDDSDFVLHGSSGYLSRGRPSLSATNKNNTSTTVTATATAAKKSSKITTATKKKLSSHRRSKKDDPTLPLPVCTNCKTTTTSLWRRDDHGNPLCNACGLFLKLHGMERPLSLKTDVIKRRNRQSPSVTKKRKRKDGFLSKRVSKNNKRKKQTFTE</sequence>
<dbReference type="PRINTS" id="PR00619">
    <property type="entry name" value="GATAZNFINGER"/>
</dbReference>
<dbReference type="AlphaFoldDB" id="A0A8H7S948"/>
<dbReference type="Gene3D" id="3.30.50.10">
    <property type="entry name" value="Erythroid Transcription Factor GATA-1, subunit A"/>
    <property type="match status" value="1"/>
</dbReference>
<dbReference type="Pfam" id="PF00320">
    <property type="entry name" value="GATA"/>
    <property type="match status" value="1"/>
</dbReference>
<feature type="compositionally biased region" description="Acidic residues" evidence="7">
    <location>
        <begin position="249"/>
        <end position="260"/>
    </location>
</feature>
<feature type="compositionally biased region" description="Acidic residues" evidence="7">
    <location>
        <begin position="231"/>
        <end position="242"/>
    </location>
</feature>
<evidence type="ECO:0000256" key="4">
    <source>
        <dbReference type="ARBA" id="ARBA00022833"/>
    </source>
</evidence>
<feature type="region of interest" description="Disordered" evidence="7">
    <location>
        <begin position="374"/>
        <end position="410"/>
    </location>
</feature>
<dbReference type="InterPro" id="IPR013088">
    <property type="entry name" value="Znf_NHR/GATA"/>
</dbReference>
<proteinExistence type="predicted"/>
<keyword evidence="5" id="KW-0539">Nucleus</keyword>
<feature type="compositionally biased region" description="Low complexity" evidence="7">
    <location>
        <begin position="276"/>
        <end position="305"/>
    </location>
</feature>
<gene>
    <name evidence="9" type="ORF">INT45_006770</name>
</gene>
<name>A0A8H7S948_9FUNG</name>
<comment type="subcellular location">
    <subcellularLocation>
        <location evidence="1">Nucleus</location>
    </subcellularLocation>
</comment>
<dbReference type="SUPFAM" id="SSF57716">
    <property type="entry name" value="Glucocorticoid receptor-like (DNA-binding domain)"/>
    <property type="match status" value="1"/>
</dbReference>
<evidence type="ECO:0000256" key="7">
    <source>
        <dbReference type="SAM" id="MobiDB-lite"/>
    </source>
</evidence>
<evidence type="ECO:0000256" key="5">
    <source>
        <dbReference type="ARBA" id="ARBA00023242"/>
    </source>
</evidence>
<reference evidence="9 10" key="1">
    <citation type="submission" date="2020-12" db="EMBL/GenBank/DDBJ databases">
        <title>Metabolic potential, ecology and presence of endohyphal bacteria is reflected in genomic diversity of Mucoromycotina.</title>
        <authorList>
            <person name="Muszewska A."/>
            <person name="Okrasinska A."/>
            <person name="Steczkiewicz K."/>
            <person name="Drgas O."/>
            <person name="Orlowska M."/>
            <person name="Perlinska-Lenart U."/>
            <person name="Aleksandrzak-Piekarczyk T."/>
            <person name="Szatraj K."/>
            <person name="Zielenkiewicz U."/>
            <person name="Pilsyk S."/>
            <person name="Malc E."/>
            <person name="Mieczkowski P."/>
            <person name="Kruszewska J.S."/>
            <person name="Biernat P."/>
            <person name="Pawlowska J."/>
        </authorList>
    </citation>
    <scope>NUCLEOTIDE SEQUENCE [LARGE SCALE GENOMIC DNA]</scope>
    <source>
        <strain evidence="9 10">CBS 142.35</strain>
    </source>
</reference>
<organism evidence="9 10">
    <name type="scientific">Circinella minor</name>
    <dbReference type="NCBI Taxonomy" id="1195481"/>
    <lineage>
        <taxon>Eukaryota</taxon>
        <taxon>Fungi</taxon>
        <taxon>Fungi incertae sedis</taxon>
        <taxon>Mucoromycota</taxon>
        <taxon>Mucoromycotina</taxon>
        <taxon>Mucoromycetes</taxon>
        <taxon>Mucorales</taxon>
        <taxon>Lichtheimiaceae</taxon>
        <taxon>Circinella</taxon>
    </lineage>
</organism>
<dbReference type="GO" id="GO:0000978">
    <property type="term" value="F:RNA polymerase II cis-regulatory region sequence-specific DNA binding"/>
    <property type="evidence" value="ECO:0007669"/>
    <property type="project" value="TreeGrafter"/>
</dbReference>
<feature type="compositionally biased region" description="Polar residues" evidence="7">
    <location>
        <begin position="204"/>
        <end position="225"/>
    </location>
</feature>
<evidence type="ECO:0000259" key="8">
    <source>
        <dbReference type="PROSITE" id="PS50114"/>
    </source>
</evidence>
<feature type="compositionally biased region" description="Basic residues" evidence="7">
    <location>
        <begin position="396"/>
        <end position="410"/>
    </location>
</feature>
<accession>A0A8H7S948</accession>
<dbReference type="GO" id="GO:0005634">
    <property type="term" value="C:nucleus"/>
    <property type="evidence" value="ECO:0007669"/>
    <property type="project" value="UniProtKB-SubCell"/>
</dbReference>
<dbReference type="PROSITE" id="PS50114">
    <property type="entry name" value="GATA_ZN_FINGER_2"/>
    <property type="match status" value="1"/>
</dbReference>
<keyword evidence="2" id="KW-0479">Metal-binding</keyword>
<evidence type="ECO:0000256" key="3">
    <source>
        <dbReference type="ARBA" id="ARBA00022771"/>
    </source>
</evidence>
<dbReference type="EMBL" id="JAEPRB010000044">
    <property type="protein sequence ID" value="KAG2224370.1"/>
    <property type="molecule type" value="Genomic_DNA"/>
</dbReference>
<comment type="caution">
    <text evidence="9">The sequence shown here is derived from an EMBL/GenBank/DDBJ whole genome shotgun (WGS) entry which is preliminary data.</text>
</comment>
<feature type="region of interest" description="Disordered" evidence="7">
    <location>
        <begin position="182"/>
        <end position="324"/>
    </location>
</feature>
<dbReference type="CDD" id="cd00202">
    <property type="entry name" value="ZnF_GATA"/>
    <property type="match status" value="1"/>
</dbReference>
<dbReference type="PANTHER" id="PTHR10071:SF281">
    <property type="entry name" value="BOX A-BINDING FACTOR-RELATED"/>
    <property type="match status" value="1"/>
</dbReference>
<evidence type="ECO:0000313" key="10">
    <source>
        <dbReference type="Proteomes" id="UP000646827"/>
    </source>
</evidence>
<dbReference type="GO" id="GO:0000981">
    <property type="term" value="F:DNA-binding transcription factor activity, RNA polymerase II-specific"/>
    <property type="evidence" value="ECO:0007669"/>
    <property type="project" value="TreeGrafter"/>
</dbReference>
<dbReference type="GO" id="GO:0008270">
    <property type="term" value="F:zinc ion binding"/>
    <property type="evidence" value="ECO:0007669"/>
    <property type="project" value="UniProtKB-KW"/>
</dbReference>
<dbReference type="GO" id="GO:0000122">
    <property type="term" value="P:negative regulation of transcription by RNA polymerase II"/>
    <property type="evidence" value="ECO:0007669"/>
    <property type="project" value="TreeGrafter"/>
</dbReference>
<evidence type="ECO:0000256" key="1">
    <source>
        <dbReference type="ARBA" id="ARBA00004123"/>
    </source>
</evidence>
<feature type="domain" description="GATA-type" evidence="8">
    <location>
        <begin position="328"/>
        <end position="375"/>
    </location>
</feature>
<dbReference type="GO" id="GO:0045944">
    <property type="term" value="P:positive regulation of transcription by RNA polymerase II"/>
    <property type="evidence" value="ECO:0007669"/>
    <property type="project" value="TreeGrafter"/>
</dbReference>
<evidence type="ECO:0000256" key="2">
    <source>
        <dbReference type="ARBA" id="ARBA00022723"/>
    </source>
</evidence>
<keyword evidence="10" id="KW-1185">Reference proteome</keyword>
<protein>
    <recommendedName>
        <fullName evidence="8">GATA-type domain-containing protein</fullName>
    </recommendedName>
</protein>
<feature type="compositionally biased region" description="Basic residues" evidence="7">
    <location>
        <begin position="306"/>
        <end position="316"/>
    </location>
</feature>
<dbReference type="InterPro" id="IPR039355">
    <property type="entry name" value="Transcription_factor_GATA"/>
</dbReference>
<evidence type="ECO:0000313" key="9">
    <source>
        <dbReference type="EMBL" id="KAG2224370.1"/>
    </source>
</evidence>
<dbReference type="InterPro" id="IPR000679">
    <property type="entry name" value="Znf_GATA"/>
</dbReference>
<keyword evidence="4" id="KW-0862">Zinc</keyword>